<dbReference type="InterPro" id="IPR036641">
    <property type="entry name" value="HPT_dom_sf"/>
</dbReference>
<dbReference type="Gene3D" id="3.30.450.20">
    <property type="entry name" value="PAS domain"/>
    <property type="match status" value="1"/>
</dbReference>
<keyword evidence="11 18" id="KW-1133">Transmembrane helix</keyword>
<organism evidence="24 25">
    <name type="scientific">candidate division CSSED10-310 bacterium</name>
    <dbReference type="NCBI Taxonomy" id="2855610"/>
    <lineage>
        <taxon>Bacteria</taxon>
        <taxon>Bacteria division CSSED10-310</taxon>
    </lineage>
</organism>
<dbReference type="EMBL" id="JBHPBY010000279">
    <property type="protein sequence ID" value="MFC1852191.1"/>
    <property type="molecule type" value="Genomic_DNA"/>
</dbReference>
<dbReference type="Proteomes" id="UP001594351">
    <property type="component" value="Unassembled WGS sequence"/>
</dbReference>
<dbReference type="InterPro" id="IPR001789">
    <property type="entry name" value="Sig_transdc_resp-reg_receiver"/>
</dbReference>
<feature type="coiled-coil region" evidence="16">
    <location>
        <begin position="995"/>
        <end position="1041"/>
    </location>
</feature>
<keyword evidence="13 18" id="KW-0472">Membrane</keyword>
<evidence type="ECO:0000256" key="11">
    <source>
        <dbReference type="ARBA" id="ARBA00022989"/>
    </source>
</evidence>
<evidence type="ECO:0000259" key="19">
    <source>
        <dbReference type="PROSITE" id="PS50109"/>
    </source>
</evidence>
<evidence type="ECO:0000256" key="13">
    <source>
        <dbReference type="ARBA" id="ARBA00023136"/>
    </source>
</evidence>
<feature type="domain" description="Histidine kinase" evidence="19">
    <location>
        <begin position="400"/>
        <end position="621"/>
    </location>
</feature>
<feature type="transmembrane region" description="Helical" evidence="18">
    <location>
        <begin position="149"/>
        <end position="171"/>
    </location>
</feature>
<evidence type="ECO:0000256" key="5">
    <source>
        <dbReference type="ARBA" id="ARBA00022553"/>
    </source>
</evidence>
<dbReference type="Gene3D" id="1.10.287.130">
    <property type="match status" value="1"/>
</dbReference>
<dbReference type="InterPro" id="IPR000014">
    <property type="entry name" value="PAS"/>
</dbReference>
<dbReference type="Pfam" id="PF02518">
    <property type="entry name" value="HATPase_c"/>
    <property type="match status" value="1"/>
</dbReference>
<evidence type="ECO:0000313" key="24">
    <source>
        <dbReference type="EMBL" id="MFC1852191.1"/>
    </source>
</evidence>
<dbReference type="CDD" id="cd00088">
    <property type="entry name" value="HPT"/>
    <property type="match status" value="1"/>
</dbReference>
<dbReference type="SUPFAM" id="SSF55874">
    <property type="entry name" value="ATPase domain of HSP90 chaperone/DNA topoisomerase II/histidine kinase"/>
    <property type="match status" value="1"/>
</dbReference>
<keyword evidence="7 18" id="KW-0812">Transmembrane</keyword>
<dbReference type="InterPro" id="IPR011006">
    <property type="entry name" value="CheY-like_superfamily"/>
</dbReference>
<dbReference type="PROSITE" id="PS50894">
    <property type="entry name" value="HPT"/>
    <property type="match status" value="1"/>
</dbReference>
<comment type="caution">
    <text evidence="24">The sequence shown here is derived from an EMBL/GenBank/DDBJ whole genome shotgun (WGS) entry which is preliminary data.</text>
</comment>
<dbReference type="PROSITE" id="PS50110">
    <property type="entry name" value="RESPONSE_REGULATORY"/>
    <property type="match status" value="2"/>
</dbReference>
<keyword evidence="8" id="KW-0547">Nucleotide-binding</keyword>
<keyword evidence="10" id="KW-0067">ATP-binding</keyword>
<feature type="compositionally biased region" description="Basic and acidic residues" evidence="17">
    <location>
        <begin position="306"/>
        <end position="315"/>
    </location>
</feature>
<keyword evidence="4" id="KW-1003">Cell membrane</keyword>
<evidence type="ECO:0000256" key="9">
    <source>
        <dbReference type="ARBA" id="ARBA00022777"/>
    </source>
</evidence>
<proteinExistence type="predicted"/>
<dbReference type="Pfam" id="PF00072">
    <property type="entry name" value="Response_reg"/>
    <property type="match status" value="2"/>
</dbReference>
<dbReference type="PROSITE" id="PS50109">
    <property type="entry name" value="HIS_KIN"/>
    <property type="match status" value="1"/>
</dbReference>
<dbReference type="InterPro" id="IPR033417">
    <property type="entry name" value="CHASE8"/>
</dbReference>
<dbReference type="SUPFAM" id="SSF47384">
    <property type="entry name" value="Homodimeric domain of signal transducing histidine kinase"/>
    <property type="match status" value="1"/>
</dbReference>
<evidence type="ECO:0000256" key="7">
    <source>
        <dbReference type="ARBA" id="ARBA00022692"/>
    </source>
</evidence>
<evidence type="ECO:0000256" key="6">
    <source>
        <dbReference type="ARBA" id="ARBA00022679"/>
    </source>
</evidence>
<feature type="domain" description="Response regulatory" evidence="20">
    <location>
        <begin position="787"/>
        <end position="903"/>
    </location>
</feature>
<protein>
    <recommendedName>
        <fullName evidence="3">histidine kinase</fullName>
        <ecNumber evidence="3">2.7.13.3</ecNumber>
    </recommendedName>
</protein>
<keyword evidence="6" id="KW-0808">Transferase</keyword>
<evidence type="ECO:0000256" key="8">
    <source>
        <dbReference type="ARBA" id="ARBA00022741"/>
    </source>
</evidence>
<keyword evidence="5 15" id="KW-0597">Phosphoprotein</keyword>
<dbReference type="CDD" id="cd06225">
    <property type="entry name" value="HAMP"/>
    <property type="match status" value="1"/>
</dbReference>
<evidence type="ECO:0000256" key="2">
    <source>
        <dbReference type="ARBA" id="ARBA00004651"/>
    </source>
</evidence>
<dbReference type="Gene3D" id="6.10.340.10">
    <property type="match status" value="1"/>
</dbReference>
<dbReference type="SMART" id="SM00448">
    <property type="entry name" value="REC"/>
    <property type="match status" value="2"/>
</dbReference>
<dbReference type="InterPro" id="IPR005467">
    <property type="entry name" value="His_kinase_dom"/>
</dbReference>
<dbReference type="CDD" id="cd16922">
    <property type="entry name" value="HATPase_EvgS-ArcB-TorS-like"/>
    <property type="match status" value="1"/>
</dbReference>
<dbReference type="CDD" id="cd00082">
    <property type="entry name" value="HisKA"/>
    <property type="match status" value="1"/>
</dbReference>
<dbReference type="CDD" id="cd00130">
    <property type="entry name" value="PAS"/>
    <property type="match status" value="1"/>
</dbReference>
<gene>
    <name evidence="24" type="ORF">ACFL27_18505</name>
</gene>
<dbReference type="SUPFAM" id="SSF158472">
    <property type="entry name" value="HAMP domain-like"/>
    <property type="match status" value="1"/>
</dbReference>
<dbReference type="InterPro" id="IPR004358">
    <property type="entry name" value="Sig_transdc_His_kin-like_C"/>
</dbReference>
<dbReference type="InterPro" id="IPR003594">
    <property type="entry name" value="HATPase_dom"/>
</dbReference>
<dbReference type="Gene3D" id="3.30.565.10">
    <property type="entry name" value="Histidine kinase-like ATPase, C-terminal domain"/>
    <property type="match status" value="1"/>
</dbReference>
<evidence type="ECO:0000256" key="10">
    <source>
        <dbReference type="ARBA" id="ARBA00022840"/>
    </source>
</evidence>
<evidence type="ECO:0000259" key="23">
    <source>
        <dbReference type="PROSITE" id="PS50894"/>
    </source>
</evidence>
<evidence type="ECO:0000313" key="25">
    <source>
        <dbReference type="Proteomes" id="UP001594351"/>
    </source>
</evidence>
<dbReference type="SUPFAM" id="SSF52172">
    <property type="entry name" value="CheY-like"/>
    <property type="match status" value="2"/>
</dbReference>
<dbReference type="SMART" id="SM00304">
    <property type="entry name" value="HAMP"/>
    <property type="match status" value="1"/>
</dbReference>
<accession>A0ABV6Z165</accession>
<dbReference type="Pfam" id="PF01627">
    <property type="entry name" value="Hpt"/>
    <property type="match status" value="1"/>
</dbReference>
<dbReference type="PANTHER" id="PTHR45339">
    <property type="entry name" value="HYBRID SIGNAL TRANSDUCTION HISTIDINE KINASE J"/>
    <property type="match status" value="1"/>
</dbReference>
<evidence type="ECO:0000256" key="18">
    <source>
        <dbReference type="SAM" id="Phobius"/>
    </source>
</evidence>
<dbReference type="Pfam" id="PF13426">
    <property type="entry name" value="PAS_9"/>
    <property type="match status" value="1"/>
</dbReference>
<evidence type="ECO:0000259" key="21">
    <source>
        <dbReference type="PROSITE" id="PS50112"/>
    </source>
</evidence>
<feature type="domain" description="HAMP" evidence="22">
    <location>
        <begin position="177"/>
        <end position="230"/>
    </location>
</feature>
<dbReference type="PRINTS" id="PR00344">
    <property type="entry name" value="BCTRLSENSOR"/>
</dbReference>
<dbReference type="SMART" id="SM00388">
    <property type="entry name" value="HisKA"/>
    <property type="match status" value="1"/>
</dbReference>
<dbReference type="PROSITE" id="PS50112">
    <property type="entry name" value="PAS"/>
    <property type="match status" value="1"/>
</dbReference>
<comment type="subcellular location">
    <subcellularLocation>
        <location evidence="2">Cell membrane</location>
        <topology evidence="2">Multi-pass membrane protein</topology>
    </subcellularLocation>
</comment>
<keyword evidence="12" id="KW-0902">Two-component regulatory system</keyword>
<dbReference type="Gene3D" id="1.20.120.160">
    <property type="entry name" value="HPT domain"/>
    <property type="match status" value="1"/>
</dbReference>
<feature type="domain" description="PAS" evidence="21">
    <location>
        <begin position="242"/>
        <end position="287"/>
    </location>
</feature>
<dbReference type="SUPFAM" id="SSF55785">
    <property type="entry name" value="PYP-like sensor domain (PAS domain)"/>
    <property type="match status" value="1"/>
</dbReference>
<dbReference type="SUPFAM" id="SSF47226">
    <property type="entry name" value="Histidine-containing phosphotransfer domain, HPT domain"/>
    <property type="match status" value="1"/>
</dbReference>
<dbReference type="CDD" id="cd17546">
    <property type="entry name" value="REC_hyHK_CKI1_RcsC-like"/>
    <property type="match status" value="2"/>
</dbReference>
<feature type="domain" description="Response regulatory" evidence="20">
    <location>
        <begin position="639"/>
        <end position="760"/>
    </location>
</feature>
<evidence type="ECO:0000256" key="1">
    <source>
        <dbReference type="ARBA" id="ARBA00000085"/>
    </source>
</evidence>
<dbReference type="InterPro" id="IPR003660">
    <property type="entry name" value="HAMP_dom"/>
</dbReference>
<feature type="transmembrane region" description="Helical" evidence="18">
    <location>
        <begin position="12"/>
        <end position="32"/>
    </location>
</feature>
<keyword evidence="25" id="KW-1185">Reference proteome</keyword>
<name>A0ABV6Z165_UNCC1</name>
<reference evidence="24 25" key="1">
    <citation type="submission" date="2024-09" db="EMBL/GenBank/DDBJ databases">
        <title>Laminarin stimulates single cell rates of sulfate reduction while oxygen inhibits transcriptomic activity in coastal marine sediment.</title>
        <authorList>
            <person name="Lindsay M."/>
            <person name="Orcutt B."/>
            <person name="Emerson D."/>
            <person name="Stepanauskas R."/>
            <person name="D'Angelo T."/>
        </authorList>
    </citation>
    <scope>NUCLEOTIDE SEQUENCE [LARGE SCALE GENOMIC DNA]</scope>
    <source>
        <strain evidence="24">SAG AM-311-K15</strain>
    </source>
</reference>
<dbReference type="Gene3D" id="3.40.50.2300">
    <property type="match status" value="2"/>
</dbReference>
<evidence type="ECO:0000256" key="3">
    <source>
        <dbReference type="ARBA" id="ARBA00012438"/>
    </source>
</evidence>
<evidence type="ECO:0000256" key="4">
    <source>
        <dbReference type="ARBA" id="ARBA00022475"/>
    </source>
</evidence>
<dbReference type="PROSITE" id="PS50885">
    <property type="entry name" value="HAMP"/>
    <property type="match status" value="1"/>
</dbReference>
<keyword evidence="16" id="KW-0175">Coiled coil</keyword>
<dbReference type="PANTHER" id="PTHR45339:SF1">
    <property type="entry name" value="HYBRID SIGNAL TRANSDUCTION HISTIDINE KINASE J"/>
    <property type="match status" value="1"/>
</dbReference>
<dbReference type="InterPro" id="IPR036097">
    <property type="entry name" value="HisK_dim/P_sf"/>
</dbReference>
<dbReference type="NCBIfam" id="TIGR00229">
    <property type="entry name" value="sensory_box"/>
    <property type="match status" value="1"/>
</dbReference>
<dbReference type="EC" id="2.7.13.3" evidence="3"/>
<feature type="modified residue" description="4-aspartylphosphate" evidence="15">
    <location>
        <position position="836"/>
    </location>
</feature>
<comment type="catalytic activity">
    <reaction evidence="1">
        <text>ATP + protein L-histidine = ADP + protein N-phospho-L-histidine.</text>
        <dbReference type="EC" id="2.7.13.3"/>
    </reaction>
</comment>
<evidence type="ECO:0000256" key="15">
    <source>
        <dbReference type="PROSITE-ProRule" id="PRU00169"/>
    </source>
</evidence>
<feature type="domain" description="HPt" evidence="23">
    <location>
        <begin position="945"/>
        <end position="1045"/>
    </location>
</feature>
<feature type="modified residue" description="Phosphohistidine" evidence="14">
    <location>
        <position position="984"/>
    </location>
</feature>
<keyword evidence="9" id="KW-0418">Kinase</keyword>
<evidence type="ECO:0000256" key="12">
    <source>
        <dbReference type="ARBA" id="ARBA00023012"/>
    </source>
</evidence>
<evidence type="ECO:0000256" key="16">
    <source>
        <dbReference type="SAM" id="Coils"/>
    </source>
</evidence>
<evidence type="ECO:0000259" key="20">
    <source>
        <dbReference type="PROSITE" id="PS50110"/>
    </source>
</evidence>
<dbReference type="Pfam" id="PF00512">
    <property type="entry name" value="HisKA"/>
    <property type="match status" value="1"/>
</dbReference>
<evidence type="ECO:0000256" key="17">
    <source>
        <dbReference type="SAM" id="MobiDB-lite"/>
    </source>
</evidence>
<dbReference type="SMART" id="SM00387">
    <property type="entry name" value="HATPase_c"/>
    <property type="match status" value="1"/>
</dbReference>
<dbReference type="InterPro" id="IPR035965">
    <property type="entry name" value="PAS-like_dom_sf"/>
</dbReference>
<feature type="region of interest" description="Disordered" evidence="17">
    <location>
        <begin position="298"/>
        <end position="318"/>
    </location>
</feature>
<dbReference type="SMART" id="SM00091">
    <property type="entry name" value="PAS"/>
    <property type="match status" value="1"/>
</dbReference>
<dbReference type="Pfam" id="PF00672">
    <property type="entry name" value="HAMP"/>
    <property type="match status" value="1"/>
</dbReference>
<dbReference type="InterPro" id="IPR003661">
    <property type="entry name" value="HisK_dim/P_dom"/>
</dbReference>
<evidence type="ECO:0000256" key="14">
    <source>
        <dbReference type="PROSITE-ProRule" id="PRU00110"/>
    </source>
</evidence>
<dbReference type="Pfam" id="PF17152">
    <property type="entry name" value="CHASE8"/>
    <property type="match status" value="1"/>
</dbReference>
<dbReference type="InterPro" id="IPR008207">
    <property type="entry name" value="Sig_transdc_His_kin_Hpt_dom"/>
</dbReference>
<evidence type="ECO:0000259" key="22">
    <source>
        <dbReference type="PROSITE" id="PS50885"/>
    </source>
</evidence>
<dbReference type="InterPro" id="IPR036890">
    <property type="entry name" value="HATPase_C_sf"/>
</dbReference>
<feature type="modified residue" description="4-aspartylphosphate" evidence="15">
    <location>
        <position position="692"/>
    </location>
</feature>
<sequence length="1125" mass="126655">MRDLSIKSKLISLQLFTVFIILILLSIFNFFLQLQKYRRAYVSQMESMAQLIGYNSTSALDFLDNAAAQKILESLNAEADVVNGWIHDAGGNLFASYSKEGYSNFSFPMSSEFPEFKKNFIIISRPTVLDGVLVSTVSLRVSMNHYRQAVNNTILISCGVLLFGMGLAYLLSIISQRFVSQPILELVSTVGSVSETGNYSVRVTKKADDEIGILYDEFNQMMDRIQIRENERDSASSALKQSQEKLQSIINSAMDAIITIDEQQNVILFNPAAEAMFGYKMEEVLARPFQMLILQVPPQEKANNNEQEKHPKSKDGVMYGRRANGSLFPVEMTFSQQLIDEQPYSTAIIRDVTERLAFEKQLEQKVDERTVELKKARDGLNKAFVDAQAANLAKGEFLANMSHEIRTPLNAIIGLTHLLKKTDLNSKQIDYLKKMSTSSRSLIRIINDILDFSKIDAGKLEMEFIPFDVNQFMDDLTSILQDKAQHKDLEIIVTRGPDIPKTLVGDPLRLEQILINLTDNAIKFTDTGEVIINVEVTEKRATRITLLFQVRDTGIGLTPEEQSKLFQAFTQADGSTTRRYGGTGLGLSICKQLVELMQGSIQVESEPGRGSEFSFTAEFETYERELPDPTTVEDLTDIRILVVDDNQMVRETLQDILRSFSFEVDNASSAEKGMSMLHNAPPDKPYSLVLMDWKMPGMNGIDAARQIKKESSLARVPTIVMVTAYGREEIMPLVQKEQLDGCLIKPVSPSRLFNIIMEIFSKKPKKSFDLYRDKEGRSPYHNIAGSRWLLVEDNEVNQIVASDLLESEGVIVDIAENGQHALDILSENRYDGILMDIQMPVMSGIEATQHIRENPDLKTLPIIAMTANTMAGDREKYLSAGMNDHIPKPIDPDHLFTILLKWVSPKVQVSEQVKPLAREEITLDPRPTSLPGLDVHKIVKRYLGKTHLYWKILGKFKNNHGTFGAELRRTLSEKNIEQAILMVHTMKGVSGNIGAHQLHHDAQNLETALKEKKEAAYQRLTDEVSQSLQQVLESINKLEAQFTTGAAVPVDQQPGDLTQIKTVLLKLRDLLQDYDSEAARFAQSNKELFVSAGLEKAVKKLEQALDKYDFEQALNKVEQMISQLK</sequence>